<dbReference type="EMBL" id="LN609405">
    <property type="protein sequence ID" value="CEF60882.1"/>
    <property type="molecule type" value="Genomic_DNA"/>
</dbReference>
<dbReference type="OMA" id="NIDIMIF"/>
<dbReference type="RefSeq" id="XP_024500091.1">
    <property type="nucleotide sequence ID" value="XM_024645849.1"/>
</dbReference>
<keyword evidence="3" id="KW-1185">Reference proteome</keyword>
<gene>
    <name evidence="2 4 5" type="ORF">SRAE_0000001400</name>
</gene>
<dbReference type="SUPFAM" id="SSF53254">
    <property type="entry name" value="Phosphoglycerate mutase-like"/>
    <property type="match status" value="1"/>
</dbReference>
<evidence type="ECO:0000313" key="5">
    <source>
        <dbReference type="WormBase" id="SRAE_0000001400"/>
    </source>
</evidence>
<dbReference type="GeneID" id="36373249"/>
<accession>A0A090KYC5</accession>
<dbReference type="CTD" id="36373249"/>
<evidence type="ECO:0000256" key="1">
    <source>
        <dbReference type="ARBA" id="ARBA00005375"/>
    </source>
</evidence>
<proteinExistence type="inferred from homology"/>
<protein>
    <submittedName>
        <fullName evidence="2 4">Histidine phosphatase superfamily,clade-2-containing protein</fullName>
    </submittedName>
</protein>
<dbReference type="WBParaSite" id="SRAE_0000001400.1">
    <property type="protein sequence ID" value="SRAE_0000001400.1"/>
    <property type="gene ID" value="WBGene00255751"/>
</dbReference>
<dbReference type="WormBase" id="SRAE_0000001400">
    <property type="protein sequence ID" value="SRP00259"/>
    <property type="gene ID" value="WBGene00255751"/>
</dbReference>
<dbReference type="AlphaFoldDB" id="A0A090KYC5"/>
<reference evidence="2" key="1">
    <citation type="submission" date="2014-09" db="EMBL/GenBank/DDBJ databases">
        <authorList>
            <person name="Aslett A.Martin."/>
        </authorList>
    </citation>
    <scope>NUCLEOTIDE SEQUENCE</scope>
    <source>
        <strain evidence="2">ED321 Heterogonic</strain>
    </source>
</reference>
<reference evidence="3" key="2">
    <citation type="submission" date="2014-09" db="EMBL/GenBank/DDBJ databases">
        <authorList>
            <person name="Martin A.A."/>
        </authorList>
    </citation>
    <scope>NUCLEOTIDE SEQUENCE</scope>
    <source>
        <strain evidence="3">ED321</strain>
    </source>
</reference>
<dbReference type="InterPro" id="IPR000560">
    <property type="entry name" value="His_Pase_clade-2"/>
</dbReference>
<comment type="similarity">
    <text evidence="1">Belongs to the histidine acid phosphatase family.</text>
</comment>
<dbReference type="CDD" id="cd07061">
    <property type="entry name" value="HP_HAP_like"/>
    <property type="match status" value="1"/>
</dbReference>
<dbReference type="PANTHER" id="PTHR11567:SF210">
    <property type="entry name" value="ACID PHOSPHATASE 5-RELATED"/>
    <property type="match status" value="1"/>
</dbReference>
<dbReference type="OrthoDB" id="5821688at2759"/>
<dbReference type="GO" id="GO:0016791">
    <property type="term" value="F:phosphatase activity"/>
    <property type="evidence" value="ECO:0007669"/>
    <property type="project" value="TreeGrafter"/>
</dbReference>
<dbReference type="InterPro" id="IPR029033">
    <property type="entry name" value="His_PPase_superfam"/>
</dbReference>
<reference evidence="4" key="3">
    <citation type="submission" date="2020-12" db="UniProtKB">
        <authorList>
            <consortium name="WormBaseParasite"/>
        </authorList>
    </citation>
    <scope>IDENTIFICATION</scope>
</reference>
<dbReference type="Pfam" id="PF00328">
    <property type="entry name" value="His_Phos_2"/>
    <property type="match status" value="1"/>
</dbReference>
<dbReference type="PANTHER" id="PTHR11567">
    <property type="entry name" value="ACID PHOSPHATASE-RELATED"/>
    <property type="match status" value="1"/>
</dbReference>
<dbReference type="InterPro" id="IPR050645">
    <property type="entry name" value="Histidine_acid_phosphatase"/>
</dbReference>
<evidence type="ECO:0000313" key="4">
    <source>
        <dbReference type="WBParaSite" id="SRAE_0000001400.1"/>
    </source>
</evidence>
<evidence type="ECO:0000313" key="2">
    <source>
        <dbReference type="EMBL" id="CEF60882.1"/>
    </source>
</evidence>
<sequence length="364" mass="43367">MVQVVWRHGERTPTHGYPNDLYKEDYWEAPYGTLTKNGIKQQEKLGKRLRNMYIVSKKFISKKYNPKEIQVRSTQKNRTIESAYANLRGFYNIKSSKKIPILTDFFGINDIWYKGKSCPRLNVLINNRIKFIEKKVYNENKNFICMLEKKSGFSKMSLNKISDLYDILYIQKKLKKKMPKWLKKNIFRKLRKLACEVYKVIDGAASFGMKEDLEITKLYEGPLLKTILEYFQTKINDIKTKNIKFKYFPSYYNNNSSNKLKYVAYSVHDFTISGLFFSMGISDFMENESLTMDFTATLFYELYINKKNQFEIKLFFSRNYAKNIIDITNRIIGCKKKKICLFKDFKKRILKRIPTSIKKECNYK</sequence>
<dbReference type="Gene3D" id="3.40.50.1240">
    <property type="entry name" value="Phosphoglycerate mutase-like"/>
    <property type="match status" value="1"/>
</dbReference>
<organism evidence="2">
    <name type="scientific">Strongyloides ratti</name>
    <name type="common">Parasitic roundworm</name>
    <dbReference type="NCBI Taxonomy" id="34506"/>
    <lineage>
        <taxon>Eukaryota</taxon>
        <taxon>Metazoa</taxon>
        <taxon>Ecdysozoa</taxon>
        <taxon>Nematoda</taxon>
        <taxon>Chromadorea</taxon>
        <taxon>Rhabditida</taxon>
        <taxon>Tylenchina</taxon>
        <taxon>Panagrolaimomorpha</taxon>
        <taxon>Strongyloidoidea</taxon>
        <taxon>Strongyloididae</taxon>
        <taxon>Strongyloides</taxon>
    </lineage>
</organism>
<dbReference type="Proteomes" id="UP000035682">
    <property type="component" value="Unplaced"/>
</dbReference>
<name>A0A090KYC5_STRRB</name>
<evidence type="ECO:0000313" key="3">
    <source>
        <dbReference type="Proteomes" id="UP000035682"/>
    </source>
</evidence>